<evidence type="ECO:0000313" key="2">
    <source>
        <dbReference type="EMBL" id="KAH3835964.1"/>
    </source>
</evidence>
<feature type="region of interest" description="Disordered" evidence="1">
    <location>
        <begin position="1"/>
        <end position="56"/>
    </location>
</feature>
<reference evidence="2" key="2">
    <citation type="submission" date="2020-11" db="EMBL/GenBank/DDBJ databases">
        <authorList>
            <person name="McCartney M.A."/>
            <person name="Auch B."/>
            <person name="Kono T."/>
            <person name="Mallez S."/>
            <person name="Becker A."/>
            <person name="Gohl D.M."/>
            <person name="Silverstein K.A.T."/>
            <person name="Koren S."/>
            <person name="Bechman K.B."/>
            <person name="Herman A."/>
            <person name="Abrahante J.E."/>
            <person name="Garbe J."/>
        </authorList>
    </citation>
    <scope>NUCLEOTIDE SEQUENCE</scope>
    <source>
        <strain evidence="2">Duluth1</strain>
        <tissue evidence="2">Whole animal</tissue>
    </source>
</reference>
<feature type="compositionally biased region" description="Polar residues" evidence="1">
    <location>
        <begin position="1"/>
        <end position="25"/>
    </location>
</feature>
<evidence type="ECO:0000256" key="1">
    <source>
        <dbReference type="SAM" id="MobiDB-lite"/>
    </source>
</evidence>
<keyword evidence="3" id="KW-1185">Reference proteome</keyword>
<dbReference type="EMBL" id="JAIWYP010000004">
    <property type="protein sequence ID" value="KAH3835964.1"/>
    <property type="molecule type" value="Genomic_DNA"/>
</dbReference>
<proteinExistence type="predicted"/>
<sequence>MATPTASYAENSNDSSSNVPEAHSTQNKDQRPNTEKSNDSSSVVSQLHDTPNKDQKLNQTVTGQTFIIGDSILKGVNKSGLKTGVDVLTCQGKKFRGIQSNLSSKIISKYNNIIVYAGGNYAASGSARSTLYNDIKSLILDIRRNRNRGQYIYVPFVHAWTLTYFRLMDY</sequence>
<dbReference type="AlphaFoldDB" id="A0A9D4QM23"/>
<dbReference type="Proteomes" id="UP000828390">
    <property type="component" value="Unassembled WGS sequence"/>
</dbReference>
<feature type="compositionally biased region" description="Basic and acidic residues" evidence="1">
    <location>
        <begin position="26"/>
        <end position="38"/>
    </location>
</feature>
<reference evidence="2" key="1">
    <citation type="journal article" date="2019" name="bioRxiv">
        <title>The Genome of the Zebra Mussel, Dreissena polymorpha: A Resource for Invasive Species Research.</title>
        <authorList>
            <person name="McCartney M.A."/>
            <person name="Auch B."/>
            <person name="Kono T."/>
            <person name="Mallez S."/>
            <person name="Zhang Y."/>
            <person name="Obille A."/>
            <person name="Becker A."/>
            <person name="Abrahante J.E."/>
            <person name="Garbe J."/>
            <person name="Badalamenti J.P."/>
            <person name="Herman A."/>
            <person name="Mangelson H."/>
            <person name="Liachko I."/>
            <person name="Sullivan S."/>
            <person name="Sone E.D."/>
            <person name="Koren S."/>
            <person name="Silverstein K.A.T."/>
            <person name="Beckman K.B."/>
            <person name="Gohl D.M."/>
        </authorList>
    </citation>
    <scope>NUCLEOTIDE SEQUENCE</scope>
    <source>
        <strain evidence="2">Duluth1</strain>
        <tissue evidence="2">Whole animal</tissue>
    </source>
</reference>
<gene>
    <name evidence="2" type="ORF">DPMN_109333</name>
</gene>
<organism evidence="2 3">
    <name type="scientific">Dreissena polymorpha</name>
    <name type="common">Zebra mussel</name>
    <name type="synonym">Mytilus polymorpha</name>
    <dbReference type="NCBI Taxonomy" id="45954"/>
    <lineage>
        <taxon>Eukaryota</taxon>
        <taxon>Metazoa</taxon>
        <taxon>Spiralia</taxon>
        <taxon>Lophotrochozoa</taxon>
        <taxon>Mollusca</taxon>
        <taxon>Bivalvia</taxon>
        <taxon>Autobranchia</taxon>
        <taxon>Heteroconchia</taxon>
        <taxon>Euheterodonta</taxon>
        <taxon>Imparidentia</taxon>
        <taxon>Neoheterodontei</taxon>
        <taxon>Myida</taxon>
        <taxon>Dreissenoidea</taxon>
        <taxon>Dreissenidae</taxon>
        <taxon>Dreissena</taxon>
    </lineage>
</organism>
<protein>
    <submittedName>
        <fullName evidence="2">Uncharacterized protein</fullName>
    </submittedName>
</protein>
<evidence type="ECO:0000313" key="3">
    <source>
        <dbReference type="Proteomes" id="UP000828390"/>
    </source>
</evidence>
<comment type="caution">
    <text evidence="2">The sequence shown here is derived from an EMBL/GenBank/DDBJ whole genome shotgun (WGS) entry which is preliminary data.</text>
</comment>
<accession>A0A9D4QM23</accession>
<name>A0A9D4QM23_DREPO</name>
<feature type="compositionally biased region" description="Polar residues" evidence="1">
    <location>
        <begin position="39"/>
        <end position="49"/>
    </location>
</feature>